<dbReference type="SUPFAM" id="SSF47336">
    <property type="entry name" value="ACP-like"/>
    <property type="match status" value="1"/>
</dbReference>
<comment type="similarity">
    <text evidence="1">Belongs to the acyl carrier protein (ACP) family.</text>
</comment>
<protein>
    <recommendedName>
        <fullName evidence="4">Acyl carrier protein</fullName>
    </recommendedName>
</protein>
<keyword evidence="4" id="KW-0443">Lipid metabolism</keyword>
<dbReference type="AlphaFoldDB" id="A0A833XHF9"/>
<dbReference type="EMBL" id="LIHL02000007">
    <property type="protein sequence ID" value="KAF5466324.1"/>
    <property type="molecule type" value="Genomic_DNA"/>
</dbReference>
<dbReference type="PROSITE" id="PS50075">
    <property type="entry name" value="CARRIER"/>
    <property type="match status" value="1"/>
</dbReference>
<sequence length="230" mass="25317">MDELAESDWSRRGDSVTGVPAGWVDFVFDGLGQYDGKNHLAIQLEQMLCYATLDFQVPTSWSFRQLGFDQRMMAMLPAYSLTRLYMEEIKTKQLDTYLNNKKLNKNLGLGVIPMIRGLRVVPKIKITKAARQSSPDLPSCLKTTISCSIAQPETMQSVQGIIAKQLSIDESTVTPQTKFADLGADSLDTVEIMMALEEKFEVSIGEGGAENISTVQDAADLIEKVKAAAA</sequence>
<evidence type="ECO:0000259" key="5">
    <source>
        <dbReference type="PROSITE" id="PS50075"/>
    </source>
</evidence>
<name>A0A833XHF9_JUGRE</name>
<reference evidence="6" key="2">
    <citation type="submission" date="2020-03" db="EMBL/GenBank/DDBJ databases">
        <title>Walnut 2.0.</title>
        <authorList>
            <person name="Marrano A."/>
            <person name="Britton M."/>
            <person name="Zimin A.V."/>
            <person name="Zaini P.A."/>
            <person name="Workman R."/>
            <person name="Puiu D."/>
            <person name="Bianco L."/>
            <person name="Allen B.J."/>
            <person name="Troggio M."/>
            <person name="Leslie C.A."/>
            <person name="Timp W."/>
            <person name="Dendekar A."/>
            <person name="Salzberg S.L."/>
            <person name="Neale D.B."/>
        </authorList>
    </citation>
    <scope>NUCLEOTIDE SEQUENCE</scope>
    <source>
        <tissue evidence="6">Leaves</tissue>
    </source>
</reference>
<dbReference type="InterPro" id="IPR009081">
    <property type="entry name" value="PP-bd_ACP"/>
</dbReference>
<dbReference type="Gramene" id="Jr07_27060_p1">
    <property type="protein sequence ID" value="cds.Jr07_27060_p1"/>
    <property type="gene ID" value="Jr07_27060"/>
</dbReference>
<accession>A0A833XHF9</accession>
<gene>
    <name evidence="6" type="ORF">F2P56_016262</name>
</gene>
<dbReference type="Gene3D" id="1.10.1200.10">
    <property type="entry name" value="ACP-like"/>
    <property type="match status" value="1"/>
</dbReference>
<keyword evidence="2 4" id="KW-0596">Phosphopantetheine</keyword>
<keyword evidence="4" id="KW-0275">Fatty acid biosynthesis</keyword>
<evidence type="ECO:0000313" key="6">
    <source>
        <dbReference type="EMBL" id="KAF5466324.1"/>
    </source>
</evidence>
<feature type="domain" description="Carrier" evidence="5">
    <location>
        <begin position="152"/>
        <end position="226"/>
    </location>
</feature>
<dbReference type="GO" id="GO:0000036">
    <property type="term" value="F:acyl carrier activity"/>
    <property type="evidence" value="ECO:0007669"/>
    <property type="project" value="InterPro"/>
</dbReference>
<dbReference type="NCBIfam" id="NF002148">
    <property type="entry name" value="PRK00982.1-2"/>
    <property type="match status" value="1"/>
</dbReference>
<evidence type="ECO:0000256" key="3">
    <source>
        <dbReference type="ARBA" id="ARBA00022553"/>
    </source>
</evidence>
<evidence type="ECO:0000313" key="7">
    <source>
        <dbReference type="Proteomes" id="UP000619265"/>
    </source>
</evidence>
<keyword evidence="4" id="KW-0444">Lipid biosynthesis</keyword>
<dbReference type="PANTHER" id="PTHR46153">
    <property type="entry name" value="ACYL CARRIER PROTEIN"/>
    <property type="match status" value="1"/>
</dbReference>
<dbReference type="Proteomes" id="UP000619265">
    <property type="component" value="Unassembled WGS sequence"/>
</dbReference>
<dbReference type="InterPro" id="IPR044813">
    <property type="entry name" value="ACP_chloroplastic"/>
</dbReference>
<dbReference type="HAMAP" id="MF_01217">
    <property type="entry name" value="Acyl_carrier"/>
    <property type="match status" value="1"/>
</dbReference>
<dbReference type="InterPro" id="IPR003231">
    <property type="entry name" value="ACP"/>
</dbReference>
<keyword evidence="4" id="KW-0276">Fatty acid metabolism</keyword>
<dbReference type="NCBIfam" id="NF002150">
    <property type="entry name" value="PRK00982.1-4"/>
    <property type="match status" value="1"/>
</dbReference>
<dbReference type="Pfam" id="PF00550">
    <property type="entry name" value="PP-binding"/>
    <property type="match status" value="1"/>
</dbReference>
<proteinExistence type="inferred from homology"/>
<comment type="caution">
    <text evidence="6">The sequence shown here is derived from an EMBL/GenBank/DDBJ whole genome shotgun (WGS) entry which is preliminary data.</text>
</comment>
<evidence type="ECO:0000256" key="2">
    <source>
        <dbReference type="ARBA" id="ARBA00022450"/>
    </source>
</evidence>
<comment type="function">
    <text evidence="4">Carrier of the growing fatty acid chain in fatty acid biosynthesis.</text>
</comment>
<dbReference type="InterPro" id="IPR036736">
    <property type="entry name" value="ACP-like_sf"/>
</dbReference>
<evidence type="ECO:0000256" key="1">
    <source>
        <dbReference type="ARBA" id="ARBA00010930"/>
    </source>
</evidence>
<keyword evidence="3" id="KW-0597">Phosphoprotein</keyword>
<reference evidence="6" key="1">
    <citation type="submission" date="2015-10" db="EMBL/GenBank/DDBJ databases">
        <authorList>
            <person name="Martinez-Garcia P.J."/>
            <person name="Crepeau M.W."/>
            <person name="Puiu D."/>
            <person name="Gonzalez-Ibeas D."/>
            <person name="Whalen J."/>
            <person name="Stevens K."/>
            <person name="Paul R."/>
            <person name="Butterfield T."/>
            <person name="Britton M."/>
            <person name="Reagan R."/>
            <person name="Chakraborty S."/>
            <person name="Walawage S.L."/>
            <person name="Vasquez-Gross H.A."/>
            <person name="Cardeno C."/>
            <person name="Famula R."/>
            <person name="Pratt K."/>
            <person name="Kuruganti S."/>
            <person name="Aradhya M.K."/>
            <person name="Leslie C.A."/>
            <person name="Dandekar A.M."/>
            <person name="Salzberg S.L."/>
            <person name="Wegrzyn J.L."/>
            <person name="Langley C.H."/>
            <person name="Neale D.B."/>
        </authorList>
    </citation>
    <scope>NUCLEOTIDE SEQUENCE</scope>
    <source>
        <tissue evidence="6">Leaves</tissue>
    </source>
</reference>
<organism evidence="6 7">
    <name type="scientific">Juglans regia</name>
    <name type="common">English walnut</name>
    <dbReference type="NCBI Taxonomy" id="51240"/>
    <lineage>
        <taxon>Eukaryota</taxon>
        <taxon>Viridiplantae</taxon>
        <taxon>Streptophyta</taxon>
        <taxon>Embryophyta</taxon>
        <taxon>Tracheophyta</taxon>
        <taxon>Spermatophyta</taxon>
        <taxon>Magnoliopsida</taxon>
        <taxon>eudicotyledons</taxon>
        <taxon>Gunneridae</taxon>
        <taxon>Pentapetalae</taxon>
        <taxon>rosids</taxon>
        <taxon>fabids</taxon>
        <taxon>Fagales</taxon>
        <taxon>Juglandaceae</taxon>
        <taxon>Juglans</taxon>
    </lineage>
</organism>
<dbReference type="PANTHER" id="PTHR46153:SF2">
    <property type="entry name" value="ACYL CARRIER PROTEIN"/>
    <property type="match status" value="1"/>
</dbReference>
<dbReference type="NCBIfam" id="TIGR00517">
    <property type="entry name" value="acyl_carrier"/>
    <property type="match status" value="1"/>
</dbReference>
<evidence type="ECO:0000256" key="4">
    <source>
        <dbReference type="RuleBase" id="RU000722"/>
    </source>
</evidence>